<dbReference type="Proteomes" id="UP001162480">
    <property type="component" value="Chromosome 18"/>
</dbReference>
<keyword evidence="2" id="KW-1185">Reference proteome</keyword>
<sequence length="177" mass="20618">MGEIKFETQREELSTIGSAGVSMSDYCYDSAEEFCISAMKNTPERKSNQYYYCIRLKQYAKCFKGTLEDCNDYLKGMYKSNYCGRYSCNPVEYQPILHVIQNVAMSGYCYDLAKDFCTSAMKNTPERKSNQYYYCIRLKQYAKCFKGTLEDCNDYLKGMYKSNYCGMIFSLLIIIFA</sequence>
<evidence type="ECO:0000313" key="2">
    <source>
        <dbReference type="Proteomes" id="UP001162480"/>
    </source>
</evidence>
<accession>A0AA36BK50</accession>
<organism evidence="1 2">
    <name type="scientific">Octopus vulgaris</name>
    <name type="common">Common octopus</name>
    <dbReference type="NCBI Taxonomy" id="6645"/>
    <lineage>
        <taxon>Eukaryota</taxon>
        <taxon>Metazoa</taxon>
        <taxon>Spiralia</taxon>
        <taxon>Lophotrochozoa</taxon>
        <taxon>Mollusca</taxon>
        <taxon>Cephalopoda</taxon>
        <taxon>Coleoidea</taxon>
        <taxon>Octopodiformes</taxon>
        <taxon>Octopoda</taxon>
        <taxon>Incirrata</taxon>
        <taxon>Octopodidae</taxon>
        <taxon>Octopus</taxon>
    </lineage>
</organism>
<dbReference type="AlphaFoldDB" id="A0AA36BK50"/>
<reference evidence="1" key="1">
    <citation type="submission" date="2023-08" db="EMBL/GenBank/DDBJ databases">
        <authorList>
            <person name="Alioto T."/>
            <person name="Alioto T."/>
            <person name="Gomez Garrido J."/>
        </authorList>
    </citation>
    <scope>NUCLEOTIDE SEQUENCE</scope>
</reference>
<dbReference type="EMBL" id="OX597831">
    <property type="protein sequence ID" value="CAI9735840.1"/>
    <property type="molecule type" value="Genomic_DNA"/>
</dbReference>
<proteinExistence type="predicted"/>
<protein>
    <submittedName>
        <fullName evidence="1">Uncharacterized protein</fullName>
    </submittedName>
</protein>
<gene>
    <name evidence="1" type="ORF">OCTVUL_1B007026</name>
</gene>
<name>A0AA36BK50_OCTVU</name>
<evidence type="ECO:0000313" key="1">
    <source>
        <dbReference type="EMBL" id="CAI9735840.1"/>
    </source>
</evidence>